<dbReference type="InterPro" id="IPR032566">
    <property type="entry name" value="Znf-C2HE"/>
</dbReference>
<evidence type="ECO:0000256" key="16">
    <source>
        <dbReference type="ARBA" id="ARBA00059438"/>
    </source>
</evidence>
<dbReference type="AlphaFoldDB" id="A0A9W9PIE9"/>
<dbReference type="GO" id="GO:0000012">
    <property type="term" value="P:single strand break repair"/>
    <property type="evidence" value="ECO:0007669"/>
    <property type="project" value="TreeGrafter"/>
</dbReference>
<keyword evidence="5" id="KW-0963">Cytoplasm</keyword>
<evidence type="ECO:0000256" key="9">
    <source>
        <dbReference type="ARBA" id="ARBA00022833"/>
    </source>
</evidence>
<dbReference type="Pfam" id="PF11969">
    <property type="entry name" value="DcpS_C"/>
    <property type="match status" value="1"/>
</dbReference>
<dbReference type="GO" id="GO:0030983">
    <property type="term" value="F:mismatched DNA binding"/>
    <property type="evidence" value="ECO:0007669"/>
    <property type="project" value="TreeGrafter"/>
</dbReference>
<dbReference type="GO" id="GO:0005737">
    <property type="term" value="C:cytoplasm"/>
    <property type="evidence" value="ECO:0007669"/>
    <property type="project" value="UniProtKB-SubCell"/>
</dbReference>
<comment type="subcellular location">
    <subcellularLocation>
        <location evidence="2">Cytoplasm</location>
    </subcellularLocation>
    <subcellularLocation>
        <location evidence="1">Nucleus</location>
    </subcellularLocation>
</comment>
<dbReference type="GO" id="GO:1990165">
    <property type="term" value="F:single-strand break-containing DNA binding"/>
    <property type="evidence" value="ECO:0007669"/>
    <property type="project" value="TreeGrafter"/>
</dbReference>
<keyword evidence="10" id="KW-0238">DNA-binding</keyword>
<evidence type="ECO:0000256" key="4">
    <source>
        <dbReference type="ARBA" id="ARBA00012496"/>
    </source>
</evidence>
<dbReference type="GO" id="GO:0005634">
    <property type="term" value="C:nucleus"/>
    <property type="evidence" value="ECO:0007669"/>
    <property type="project" value="UniProtKB-SubCell"/>
</dbReference>
<dbReference type="Gene3D" id="3.30.428.10">
    <property type="entry name" value="HIT-like"/>
    <property type="match status" value="1"/>
</dbReference>
<dbReference type="GO" id="GO:0003725">
    <property type="term" value="F:double-stranded RNA binding"/>
    <property type="evidence" value="ECO:0007669"/>
    <property type="project" value="TreeGrafter"/>
</dbReference>
<evidence type="ECO:0000256" key="6">
    <source>
        <dbReference type="ARBA" id="ARBA00022723"/>
    </source>
</evidence>
<comment type="catalytic activity">
    <reaction evidence="13">
        <text>a 3'-end 2'-deoxyribonucleotide-3'-diphospho-5'-guanosine-DNA + H2O = a 3'-end 2'-deoxyribonucleotide 3'-phosphate-DNA + GMP + 2 H(+)</text>
        <dbReference type="Rhea" id="RHEA:52140"/>
        <dbReference type="Rhea" id="RHEA-COMP:13186"/>
        <dbReference type="Rhea" id="RHEA-COMP:13187"/>
        <dbReference type="ChEBI" id="CHEBI:15377"/>
        <dbReference type="ChEBI" id="CHEBI:15378"/>
        <dbReference type="ChEBI" id="CHEBI:58115"/>
        <dbReference type="ChEBI" id="CHEBI:136419"/>
        <dbReference type="ChEBI" id="CHEBI:136420"/>
        <dbReference type="EC" id="3.6.1.72"/>
    </reaction>
</comment>
<evidence type="ECO:0000256" key="12">
    <source>
        <dbReference type="ARBA" id="ARBA00023242"/>
    </source>
</evidence>
<comment type="catalytic activity">
    <reaction evidence="14">
        <text>a 5'-end adenosine-5'-diphospho-5'-2'-deoxyribonucleoside-DNA + H2O = a 5'-end 5'-phospho-2'-deoxyribonucleoside-DNA + AMP + 2 H(+)</text>
        <dbReference type="Rhea" id="RHEA:52128"/>
        <dbReference type="Rhea" id="RHEA-COMP:13180"/>
        <dbReference type="Rhea" id="RHEA-COMP:13181"/>
        <dbReference type="ChEBI" id="CHEBI:15377"/>
        <dbReference type="ChEBI" id="CHEBI:15378"/>
        <dbReference type="ChEBI" id="CHEBI:136412"/>
        <dbReference type="ChEBI" id="CHEBI:136413"/>
        <dbReference type="ChEBI" id="CHEBI:456215"/>
        <dbReference type="EC" id="3.6.1.71"/>
    </reaction>
</comment>
<dbReference type="GO" id="GO:0046872">
    <property type="term" value="F:metal ion binding"/>
    <property type="evidence" value="ECO:0007669"/>
    <property type="project" value="UniProtKB-KW"/>
</dbReference>
<evidence type="ECO:0000256" key="3">
    <source>
        <dbReference type="ARBA" id="ARBA00012495"/>
    </source>
</evidence>
<feature type="domain" description="Aprataxin C2HE/C2H2/C2HC zinc finger" evidence="19">
    <location>
        <begin position="161"/>
        <end position="215"/>
    </location>
</feature>
<keyword evidence="11" id="KW-0234">DNA repair</keyword>
<name>A0A9W9PIE9_9EURO</name>
<dbReference type="FunFam" id="3.30.428.10:FF:000017">
    <property type="entry name" value="Aprataxin-like protein"/>
    <property type="match status" value="1"/>
</dbReference>
<keyword evidence="12" id="KW-0539">Nucleus</keyword>
<comment type="catalytic activity">
    <reaction evidence="15">
        <text>a 5'-end adenosine-5'-diphospho-5'-ribonucleoside-2'-deoxyribonucleotide-DNA + H2O = a 5'-end 5'-phospho-ribonucleoside-2'-deoxyribonucleotide-DNA + AMP + 2 H(+)</text>
        <dbReference type="Rhea" id="RHEA:52132"/>
        <dbReference type="Rhea" id="RHEA-COMP:13182"/>
        <dbReference type="Rhea" id="RHEA-COMP:13183"/>
        <dbReference type="ChEBI" id="CHEBI:15377"/>
        <dbReference type="ChEBI" id="CHEBI:15378"/>
        <dbReference type="ChEBI" id="CHEBI:136414"/>
        <dbReference type="ChEBI" id="CHEBI:136415"/>
        <dbReference type="ChEBI" id="CHEBI:456215"/>
        <dbReference type="EC" id="3.6.1.71"/>
    </reaction>
</comment>
<evidence type="ECO:0000256" key="17">
    <source>
        <dbReference type="ARBA" id="ARBA00068941"/>
    </source>
</evidence>
<organism evidence="20 21">
    <name type="scientific">Penicillium chermesinum</name>
    <dbReference type="NCBI Taxonomy" id="63820"/>
    <lineage>
        <taxon>Eukaryota</taxon>
        <taxon>Fungi</taxon>
        <taxon>Dikarya</taxon>
        <taxon>Ascomycota</taxon>
        <taxon>Pezizomycotina</taxon>
        <taxon>Eurotiomycetes</taxon>
        <taxon>Eurotiomycetidae</taxon>
        <taxon>Eurotiales</taxon>
        <taxon>Aspergillaceae</taxon>
        <taxon>Penicillium</taxon>
    </lineage>
</organism>
<evidence type="ECO:0000256" key="2">
    <source>
        <dbReference type="ARBA" id="ARBA00004496"/>
    </source>
</evidence>
<dbReference type="PANTHER" id="PTHR12486">
    <property type="entry name" value="APRATAXIN-RELATED"/>
    <property type="match status" value="1"/>
</dbReference>
<evidence type="ECO:0000256" key="18">
    <source>
        <dbReference type="ARBA" id="ARBA00076243"/>
    </source>
</evidence>
<proteinExistence type="predicted"/>
<dbReference type="EMBL" id="JAPQKS010000002">
    <property type="protein sequence ID" value="KAJ5246491.1"/>
    <property type="molecule type" value="Genomic_DNA"/>
</dbReference>
<evidence type="ECO:0000313" key="20">
    <source>
        <dbReference type="EMBL" id="KAJ5246491.1"/>
    </source>
</evidence>
<evidence type="ECO:0000256" key="7">
    <source>
        <dbReference type="ARBA" id="ARBA00022763"/>
    </source>
</evidence>
<evidence type="ECO:0000259" key="19">
    <source>
        <dbReference type="Pfam" id="PF16278"/>
    </source>
</evidence>
<accession>A0A9W9PIE9</accession>
<dbReference type="GO" id="GO:0033699">
    <property type="term" value="F:DNA 5'-adenosine monophosphate hydrolase activity"/>
    <property type="evidence" value="ECO:0007669"/>
    <property type="project" value="UniProtKB-EC"/>
</dbReference>
<evidence type="ECO:0000256" key="1">
    <source>
        <dbReference type="ARBA" id="ARBA00004123"/>
    </source>
</evidence>
<evidence type="ECO:0000256" key="11">
    <source>
        <dbReference type="ARBA" id="ARBA00023204"/>
    </source>
</evidence>
<keyword evidence="7" id="KW-0227">DNA damage</keyword>
<keyword evidence="6" id="KW-0479">Metal-binding</keyword>
<sequence>MGSNRRDDLGAYVRNPESFPKDVIYQNEEFVAIRDKFPKSSLHLLLLPRDRIKMRKHPFEAFKDAEFLEKVKVEAGKLQKLAASELRRMYGKDSAQEKVRQAALDAHPPPDELPAGRDWVKEIKCGVHAVPSMNDLHIHVIAVDHYSERMKHRKHYNSFATPFFVPLEDFPLKSDDSRWHPEREGYLRRDLVCWRCGRNFGNSFEKLKTHLWKEFGEWKKI</sequence>
<dbReference type="Pfam" id="PF16278">
    <property type="entry name" value="zf-C2HE"/>
    <property type="match status" value="1"/>
</dbReference>
<dbReference type="InterPro" id="IPR036265">
    <property type="entry name" value="HIT-like_sf"/>
</dbReference>
<evidence type="ECO:0000256" key="13">
    <source>
        <dbReference type="ARBA" id="ARBA00024601"/>
    </source>
</evidence>
<dbReference type="EC" id="3.6.1.72" evidence="3"/>
<evidence type="ECO:0000256" key="8">
    <source>
        <dbReference type="ARBA" id="ARBA00022801"/>
    </source>
</evidence>
<evidence type="ECO:0000256" key="5">
    <source>
        <dbReference type="ARBA" id="ARBA00022490"/>
    </source>
</evidence>
<keyword evidence="8" id="KW-0378">Hydrolase</keyword>
<dbReference type="GO" id="GO:0120108">
    <property type="term" value="F:DNA-3'-diphospho-5'-guanosine diphosphatase activity"/>
    <property type="evidence" value="ECO:0007669"/>
    <property type="project" value="UniProtKB-EC"/>
</dbReference>
<keyword evidence="9" id="KW-0862">Zinc</keyword>
<dbReference type="EC" id="3.6.1.71" evidence="4"/>
<protein>
    <recommendedName>
        <fullName evidence="17">Aprataxin-like protein</fullName>
        <ecNumber evidence="4">3.6.1.71</ecNumber>
        <ecNumber evidence="3">3.6.1.72</ecNumber>
    </recommendedName>
    <alternativeName>
        <fullName evidence="18">Hit family protein 3</fullName>
    </alternativeName>
</protein>
<dbReference type="GeneID" id="83198074"/>
<dbReference type="GO" id="GO:0003697">
    <property type="term" value="F:single-stranded DNA binding"/>
    <property type="evidence" value="ECO:0007669"/>
    <property type="project" value="TreeGrafter"/>
</dbReference>
<dbReference type="PANTHER" id="PTHR12486:SF4">
    <property type="entry name" value="APRATAXIN"/>
    <property type="match status" value="1"/>
</dbReference>
<dbReference type="OrthoDB" id="3512845at2759"/>
<evidence type="ECO:0000256" key="14">
    <source>
        <dbReference type="ARBA" id="ARBA00044639"/>
    </source>
</evidence>
<dbReference type="Proteomes" id="UP001150941">
    <property type="component" value="Unassembled WGS sequence"/>
</dbReference>
<evidence type="ECO:0000256" key="10">
    <source>
        <dbReference type="ARBA" id="ARBA00023125"/>
    </source>
</evidence>
<dbReference type="RefSeq" id="XP_058333912.1">
    <property type="nucleotide sequence ID" value="XM_058470771.1"/>
</dbReference>
<keyword evidence="21" id="KW-1185">Reference proteome</keyword>
<comment type="function">
    <text evidence="16">DNA-binding protein involved in single-strand DNA break repair, double-strand DNA break repair and base excision repair. Resolves abortive DNA ligation intermediates formed either at base excision sites, or when DNA ligases attempt to repair non-ligatable breaks induced by reactive oxygen species. Catalyzes the release of adenylate groups covalently linked to 5'-phosphate termini, resulting in the production of 5'-phosphate termini that can be efficiently rejoined. Likewise, catalyzes the release of 3'-linked guanosine (DNAppG) and inosine (DNAppI) from DNA, but has higher specific activity with 5'-linked adenosine (AppDNA).</text>
</comment>
<comment type="caution">
    <text evidence="20">The sequence shown here is derived from an EMBL/GenBank/DDBJ whole genome shotgun (WGS) entry which is preliminary data.</text>
</comment>
<evidence type="ECO:0000256" key="15">
    <source>
        <dbReference type="ARBA" id="ARBA00044713"/>
    </source>
</evidence>
<reference evidence="20" key="2">
    <citation type="journal article" date="2023" name="IMA Fungus">
        <title>Comparative genomic study of the Penicillium genus elucidates a diverse pangenome and 15 lateral gene transfer events.</title>
        <authorList>
            <person name="Petersen C."/>
            <person name="Sorensen T."/>
            <person name="Nielsen M.R."/>
            <person name="Sondergaard T.E."/>
            <person name="Sorensen J.L."/>
            <person name="Fitzpatrick D.A."/>
            <person name="Frisvad J.C."/>
            <person name="Nielsen K.L."/>
        </authorList>
    </citation>
    <scope>NUCLEOTIDE SEQUENCE</scope>
    <source>
        <strain evidence="20">IBT 19713</strain>
    </source>
</reference>
<reference evidence="20" key="1">
    <citation type="submission" date="2022-11" db="EMBL/GenBank/DDBJ databases">
        <authorList>
            <person name="Petersen C."/>
        </authorList>
    </citation>
    <scope>NUCLEOTIDE SEQUENCE</scope>
    <source>
        <strain evidence="20">IBT 19713</strain>
    </source>
</reference>
<evidence type="ECO:0000313" key="21">
    <source>
        <dbReference type="Proteomes" id="UP001150941"/>
    </source>
</evidence>
<gene>
    <name evidence="20" type="ORF">N7468_001474</name>
</gene>
<dbReference type="SUPFAM" id="SSF54197">
    <property type="entry name" value="HIT-like"/>
    <property type="match status" value="1"/>
</dbReference>